<dbReference type="SUPFAM" id="SSF52540">
    <property type="entry name" value="P-loop containing nucleoside triphosphate hydrolases"/>
    <property type="match status" value="1"/>
</dbReference>
<gene>
    <name evidence="5" type="primary">nodW</name>
    <name evidence="5" type="ORF">GCM10011358_10970</name>
</gene>
<dbReference type="EMBL" id="BMGI01000001">
    <property type="protein sequence ID" value="GGD28636.1"/>
    <property type="molecule type" value="Genomic_DNA"/>
</dbReference>
<keyword evidence="1" id="KW-0805">Transcription regulation</keyword>
<name>A0ABQ1QJD5_9RHOB</name>
<evidence type="ECO:0000256" key="3">
    <source>
        <dbReference type="ARBA" id="ARBA00023163"/>
    </source>
</evidence>
<evidence type="ECO:0000256" key="2">
    <source>
        <dbReference type="ARBA" id="ARBA00023125"/>
    </source>
</evidence>
<dbReference type="InterPro" id="IPR016032">
    <property type="entry name" value="Sig_transdc_resp-reg_C-effctor"/>
</dbReference>
<dbReference type="Gene3D" id="1.10.10.10">
    <property type="entry name" value="Winged helix-like DNA-binding domain superfamily/Winged helix DNA-binding domain"/>
    <property type="match status" value="1"/>
</dbReference>
<organism evidence="5 6">
    <name type="scientific">Sinisalibacter lacisalsi</name>
    <dbReference type="NCBI Taxonomy" id="1526570"/>
    <lineage>
        <taxon>Bacteria</taxon>
        <taxon>Pseudomonadati</taxon>
        <taxon>Pseudomonadota</taxon>
        <taxon>Alphaproteobacteria</taxon>
        <taxon>Rhodobacterales</taxon>
        <taxon>Roseobacteraceae</taxon>
        <taxon>Sinisalibacter</taxon>
    </lineage>
</organism>
<sequence length="766" mass="84573">MNTILPDPAAGLDALQHSLAARLVARGPGIWLVYALPGAGKSRLLRRIAEMTGAPVHRGAPPEPTQGPGPVLVDLDPGRTIVLPETTEALWVVAARPASIVDHARHALYGRLEVIGNADLFLPEADGVASGWPAIAMHRARSPDDDATIRAFLADVVLPRLEPDHIELMQALALSRHGVAEDRLDDRQRDALHWLAPLLKVDARRVWSLNRSCVAVKMLGDMLAAEPLSPGTAEVLFRSGQPDHAIRSLLRAGRRKAALDLLKSSGGVMFGHLHGAQAAHDVLAAFGPDEVDPGVVALRVMTTMKTGQVGYARRVLDLALANRDTAGDAELRVTRLLMGIYDDRRMGEEMMQEYGALLAELPPDAHLLRGAIYNIALDDQIRRGLGGEVEATAARALMHYRKGNAPYLAFYIHVHLALMQLVSGAAPKAQPHLDRAALDLAATPFDTPQDDQFLRLLRAHVTYERGDPEPMADFAAHALEHFAFGELWPTIAAQALAFGSEALLQLRGIDAAMAYLEGWRVQMWRTRRFRLLVEQREIILLQTVHRHAEARSKLEALASRIGRVWMDSAGENLTHLRDTEDIVQALIWLRQHTFERPRDRVLAQRLASMAQNPNLTWRQARSVLIWQAWAERRQGRVDAARRMLAEALETCSARQCYAPVIEERPLVIDLLDDPRMAGGPMRRAPVPRNLRTAYRAGAARARGLSRQETRALHLVVEGCSNKEIAHHLGVSLPTVKFHLKNLFTKLEVSDRRAAVAVARQTGLVEG</sequence>
<keyword evidence="3" id="KW-0804">Transcription</keyword>
<feature type="domain" description="HTH luxR-type" evidence="4">
    <location>
        <begin position="697"/>
        <end position="762"/>
    </location>
</feature>
<evidence type="ECO:0000313" key="6">
    <source>
        <dbReference type="Proteomes" id="UP000617355"/>
    </source>
</evidence>
<dbReference type="PANTHER" id="PTHR44688:SF25">
    <property type="entry name" value="HTH LUXR-TYPE DOMAIN-CONTAINING PROTEIN"/>
    <property type="match status" value="1"/>
</dbReference>
<dbReference type="PROSITE" id="PS00622">
    <property type="entry name" value="HTH_LUXR_1"/>
    <property type="match status" value="1"/>
</dbReference>
<evidence type="ECO:0000256" key="1">
    <source>
        <dbReference type="ARBA" id="ARBA00023015"/>
    </source>
</evidence>
<reference evidence="6" key="1">
    <citation type="journal article" date="2019" name="Int. J. Syst. Evol. Microbiol.">
        <title>The Global Catalogue of Microorganisms (GCM) 10K type strain sequencing project: providing services to taxonomists for standard genome sequencing and annotation.</title>
        <authorList>
            <consortium name="The Broad Institute Genomics Platform"/>
            <consortium name="The Broad Institute Genome Sequencing Center for Infectious Disease"/>
            <person name="Wu L."/>
            <person name="Ma J."/>
        </authorList>
    </citation>
    <scope>NUCLEOTIDE SEQUENCE [LARGE SCALE GENOMIC DNA]</scope>
    <source>
        <strain evidence="6">CGMCC 1.12922</strain>
    </source>
</reference>
<dbReference type="Proteomes" id="UP000617355">
    <property type="component" value="Unassembled WGS sequence"/>
</dbReference>
<keyword evidence="6" id="KW-1185">Reference proteome</keyword>
<dbReference type="CDD" id="cd06170">
    <property type="entry name" value="LuxR_C_like"/>
    <property type="match status" value="1"/>
</dbReference>
<dbReference type="RefSeq" id="WP_188526579.1">
    <property type="nucleotide sequence ID" value="NZ_BMGI01000001.1"/>
</dbReference>
<dbReference type="SUPFAM" id="SSF46894">
    <property type="entry name" value="C-terminal effector domain of the bipartite response regulators"/>
    <property type="match status" value="1"/>
</dbReference>
<proteinExistence type="predicted"/>
<evidence type="ECO:0000259" key="4">
    <source>
        <dbReference type="PROSITE" id="PS50043"/>
    </source>
</evidence>
<protein>
    <submittedName>
        <fullName evidence="5">Helix-turn-helix transcriptional regulator</fullName>
    </submittedName>
</protein>
<dbReference type="Pfam" id="PF00196">
    <property type="entry name" value="GerE"/>
    <property type="match status" value="1"/>
</dbReference>
<dbReference type="PANTHER" id="PTHR44688">
    <property type="entry name" value="DNA-BINDING TRANSCRIPTIONAL ACTIVATOR DEVR_DOSR"/>
    <property type="match status" value="1"/>
</dbReference>
<evidence type="ECO:0000313" key="5">
    <source>
        <dbReference type="EMBL" id="GGD28636.1"/>
    </source>
</evidence>
<keyword evidence="2" id="KW-0238">DNA-binding</keyword>
<accession>A0ABQ1QJD5</accession>
<dbReference type="InterPro" id="IPR036388">
    <property type="entry name" value="WH-like_DNA-bd_sf"/>
</dbReference>
<dbReference type="SMART" id="SM00421">
    <property type="entry name" value="HTH_LUXR"/>
    <property type="match status" value="1"/>
</dbReference>
<dbReference type="InterPro" id="IPR027417">
    <property type="entry name" value="P-loop_NTPase"/>
</dbReference>
<dbReference type="InterPro" id="IPR000792">
    <property type="entry name" value="Tscrpt_reg_LuxR_C"/>
</dbReference>
<dbReference type="PROSITE" id="PS50043">
    <property type="entry name" value="HTH_LUXR_2"/>
    <property type="match status" value="1"/>
</dbReference>
<dbReference type="PRINTS" id="PR00038">
    <property type="entry name" value="HTHLUXR"/>
</dbReference>
<comment type="caution">
    <text evidence="5">The sequence shown here is derived from an EMBL/GenBank/DDBJ whole genome shotgun (WGS) entry which is preliminary data.</text>
</comment>